<keyword evidence="4" id="KW-1185">Reference proteome</keyword>
<gene>
    <name evidence="3" type="ORF">CQ13_26895</name>
</gene>
<reference evidence="3 4" key="1">
    <citation type="submission" date="2014-03" db="EMBL/GenBank/DDBJ databases">
        <title>Bradyrhizobium valentinum sp. nov., isolated from effective nodules of Lupinus mariae-josephae, a lupine endemic of basic-lime soils in Eastern Spain.</title>
        <authorList>
            <person name="Duran D."/>
            <person name="Rey L."/>
            <person name="Navarro A."/>
            <person name="Busquets A."/>
            <person name="Imperial J."/>
            <person name="Ruiz-Argueso T."/>
        </authorList>
    </citation>
    <scope>NUCLEOTIDE SEQUENCE [LARGE SCALE GENOMIC DNA]</scope>
    <source>
        <strain evidence="3 4">Ro19</strain>
    </source>
</reference>
<name>A0A0R3MVI2_9BRAD</name>
<feature type="transmembrane region" description="Helical" evidence="2">
    <location>
        <begin position="75"/>
        <end position="91"/>
    </location>
</feature>
<keyword evidence="2" id="KW-0472">Membrane</keyword>
<evidence type="ECO:0000256" key="1">
    <source>
        <dbReference type="SAM" id="MobiDB-lite"/>
    </source>
</evidence>
<accession>A0A0R3MVI2</accession>
<sequence length="94" mass="9854">MPKRSSELQIVNETSGPSQPGMAERAIDTATDVSRTLTEVSAALQAAVARLSDAVTAARKPGMPLSTISAITREAPLASLFVAFLFGVAIGRRR</sequence>
<evidence type="ECO:0000313" key="3">
    <source>
        <dbReference type="EMBL" id="KRR23708.1"/>
    </source>
</evidence>
<keyword evidence="2" id="KW-1133">Transmembrane helix</keyword>
<dbReference type="Proteomes" id="UP000052023">
    <property type="component" value="Unassembled WGS sequence"/>
</dbReference>
<protein>
    <submittedName>
        <fullName evidence="3">Uncharacterized protein</fullName>
    </submittedName>
</protein>
<keyword evidence="2" id="KW-0812">Transmembrane</keyword>
<feature type="compositionally biased region" description="Polar residues" evidence="1">
    <location>
        <begin position="7"/>
        <end position="18"/>
    </location>
</feature>
<feature type="region of interest" description="Disordered" evidence="1">
    <location>
        <begin position="1"/>
        <end position="23"/>
    </location>
</feature>
<dbReference type="OrthoDB" id="8238255at2"/>
<evidence type="ECO:0000256" key="2">
    <source>
        <dbReference type="SAM" id="Phobius"/>
    </source>
</evidence>
<proteinExistence type="predicted"/>
<comment type="caution">
    <text evidence="3">The sequence shown here is derived from an EMBL/GenBank/DDBJ whole genome shotgun (WGS) entry which is preliminary data.</text>
</comment>
<dbReference type="AlphaFoldDB" id="A0A0R3MVI2"/>
<evidence type="ECO:0000313" key="4">
    <source>
        <dbReference type="Proteomes" id="UP000052023"/>
    </source>
</evidence>
<organism evidence="3 4">
    <name type="scientific">Bradyrhizobium retamae</name>
    <dbReference type="NCBI Taxonomy" id="1300035"/>
    <lineage>
        <taxon>Bacteria</taxon>
        <taxon>Pseudomonadati</taxon>
        <taxon>Pseudomonadota</taxon>
        <taxon>Alphaproteobacteria</taxon>
        <taxon>Hyphomicrobiales</taxon>
        <taxon>Nitrobacteraceae</taxon>
        <taxon>Bradyrhizobium</taxon>
    </lineage>
</organism>
<dbReference type="EMBL" id="LLYA01000158">
    <property type="protein sequence ID" value="KRR23708.1"/>
    <property type="molecule type" value="Genomic_DNA"/>
</dbReference>